<gene>
    <name evidence="1" type="ORF">DFO65_104293</name>
</gene>
<proteinExistence type="predicted"/>
<keyword evidence="2" id="KW-1185">Reference proteome</keyword>
<dbReference type="RefSeq" id="WP_113903862.1">
    <property type="nucleotide sequence ID" value="NZ_QNSB01000004.1"/>
</dbReference>
<dbReference type="InterPro" id="IPR016024">
    <property type="entry name" value="ARM-type_fold"/>
</dbReference>
<dbReference type="SUPFAM" id="SSF48371">
    <property type="entry name" value="ARM repeat"/>
    <property type="match status" value="1"/>
</dbReference>
<dbReference type="Proteomes" id="UP000253509">
    <property type="component" value="Unassembled WGS sequence"/>
</dbReference>
<comment type="caution">
    <text evidence="1">The sequence shown here is derived from an EMBL/GenBank/DDBJ whole genome shotgun (WGS) entry which is preliminary data.</text>
</comment>
<reference evidence="1 2" key="1">
    <citation type="submission" date="2018-06" db="EMBL/GenBank/DDBJ databases">
        <title>Freshwater and sediment microbial communities from various areas in North America, analyzing microbe dynamics in response to fracking.</title>
        <authorList>
            <person name="Lamendella R."/>
        </authorList>
    </citation>
    <scope>NUCLEOTIDE SEQUENCE [LARGE SCALE GENOMIC DNA]</scope>
    <source>
        <strain evidence="1 2">3b_TX</strain>
    </source>
</reference>
<sequence length="245" mass="27583">MTDANALAEAIDRELRSRGSAERAVRERAYLRSELDHYGVSVPETRAVVRTAIRGADLDHDDVSALAEALWAAPSRPPVRPVHERRTAATMVLIQSADHLGAGDAGLIERLLREARTWALVDPLAVDLVGPLSERDNGFDRILERWADDDDFWIRRSALLAHLVPLRQGRGDFERFGRFADAMLEDREFFIRKAIGWVLRDTGRRRPDIVCDWLLPRAQRASGVTLREAVKHLSSAQREAVLAAR</sequence>
<protein>
    <submittedName>
        <fullName evidence="1">3-methyladenine DNA glycosylase AlkD</fullName>
    </submittedName>
</protein>
<organism evidence="1 2">
    <name type="scientific">Brevibacterium celere</name>
    <dbReference type="NCBI Taxonomy" id="225845"/>
    <lineage>
        <taxon>Bacteria</taxon>
        <taxon>Bacillati</taxon>
        <taxon>Actinomycetota</taxon>
        <taxon>Actinomycetes</taxon>
        <taxon>Micrococcales</taxon>
        <taxon>Brevibacteriaceae</taxon>
        <taxon>Brevibacterium</taxon>
    </lineage>
</organism>
<dbReference type="PANTHER" id="PTHR34070:SF1">
    <property type="entry name" value="DNA ALKYLATION REPAIR PROTEIN"/>
    <property type="match status" value="1"/>
</dbReference>
<name>A0A366IK83_9MICO</name>
<dbReference type="InterPro" id="IPR014825">
    <property type="entry name" value="DNA_alkylation"/>
</dbReference>
<dbReference type="AlphaFoldDB" id="A0A366IK83"/>
<dbReference type="Gene3D" id="1.25.10.90">
    <property type="match status" value="1"/>
</dbReference>
<evidence type="ECO:0000313" key="2">
    <source>
        <dbReference type="Proteomes" id="UP000253509"/>
    </source>
</evidence>
<dbReference type="PANTHER" id="PTHR34070">
    <property type="entry name" value="ARMADILLO-TYPE FOLD"/>
    <property type="match status" value="1"/>
</dbReference>
<dbReference type="Pfam" id="PF08713">
    <property type="entry name" value="DNA_alkylation"/>
    <property type="match status" value="1"/>
</dbReference>
<accession>A0A366IK83</accession>
<dbReference type="EMBL" id="QNSB01000004">
    <property type="protein sequence ID" value="RBP72335.1"/>
    <property type="molecule type" value="Genomic_DNA"/>
</dbReference>
<evidence type="ECO:0000313" key="1">
    <source>
        <dbReference type="EMBL" id="RBP72335.1"/>
    </source>
</evidence>